<keyword evidence="8" id="KW-1185">Reference proteome</keyword>
<keyword evidence="2 6" id="KW-0812">Transmembrane</keyword>
<keyword evidence="3 6" id="KW-1133">Transmembrane helix</keyword>
<comment type="caution">
    <text evidence="7">The sequence shown here is derived from an EMBL/GenBank/DDBJ whole genome shotgun (WGS) entry which is preliminary data.</text>
</comment>
<feature type="transmembrane region" description="Helical" evidence="6">
    <location>
        <begin position="131"/>
        <end position="153"/>
    </location>
</feature>
<proteinExistence type="predicted"/>
<keyword evidence="4 6" id="KW-0472">Membrane</keyword>
<evidence type="ECO:0000256" key="1">
    <source>
        <dbReference type="ARBA" id="ARBA00004141"/>
    </source>
</evidence>
<dbReference type="SUPFAM" id="SSF103511">
    <property type="entry name" value="Chlorophyll a-b binding protein"/>
    <property type="match status" value="2"/>
</dbReference>
<name>A0ABQ7N589_BRACM</name>
<evidence type="ECO:0000313" key="8">
    <source>
        <dbReference type="Proteomes" id="UP000823674"/>
    </source>
</evidence>
<gene>
    <name evidence="7" type="primary">A03p045850.1_BraROA</name>
    <name evidence="7" type="ORF">IGI04_012200</name>
</gene>
<dbReference type="EMBL" id="JADBGQ010000003">
    <property type="protein sequence ID" value="KAG5406081.1"/>
    <property type="molecule type" value="Genomic_DNA"/>
</dbReference>
<feature type="non-terminal residue" evidence="7">
    <location>
        <position position="306"/>
    </location>
</feature>
<organism evidence="7 8">
    <name type="scientific">Brassica rapa subsp. trilocularis</name>
    <dbReference type="NCBI Taxonomy" id="1813537"/>
    <lineage>
        <taxon>Eukaryota</taxon>
        <taxon>Viridiplantae</taxon>
        <taxon>Streptophyta</taxon>
        <taxon>Embryophyta</taxon>
        <taxon>Tracheophyta</taxon>
        <taxon>Spermatophyta</taxon>
        <taxon>Magnoliopsida</taxon>
        <taxon>eudicotyledons</taxon>
        <taxon>Gunneridae</taxon>
        <taxon>Pentapetalae</taxon>
        <taxon>rosids</taxon>
        <taxon>malvids</taxon>
        <taxon>Brassicales</taxon>
        <taxon>Brassicaceae</taxon>
        <taxon>Brassiceae</taxon>
        <taxon>Brassica</taxon>
    </lineage>
</organism>
<protein>
    <submittedName>
        <fullName evidence="7">Uncharacterized protein</fullName>
    </submittedName>
</protein>
<evidence type="ECO:0000256" key="4">
    <source>
        <dbReference type="ARBA" id="ARBA00023136"/>
    </source>
</evidence>
<dbReference type="Proteomes" id="UP000823674">
    <property type="component" value="Chromosome A03"/>
</dbReference>
<accession>A0ABQ7N589</accession>
<feature type="transmembrane region" description="Helical" evidence="6">
    <location>
        <begin position="242"/>
        <end position="263"/>
    </location>
</feature>
<comment type="subcellular location">
    <subcellularLocation>
        <location evidence="1">Membrane</location>
        <topology evidence="1">Multi-pass membrane protein</topology>
    </subcellularLocation>
</comment>
<evidence type="ECO:0000313" key="7">
    <source>
        <dbReference type="EMBL" id="KAG5406081.1"/>
    </source>
</evidence>
<feature type="compositionally biased region" description="Low complexity" evidence="5">
    <location>
        <begin position="59"/>
        <end position="69"/>
    </location>
</feature>
<evidence type="ECO:0000256" key="5">
    <source>
        <dbReference type="SAM" id="MobiDB-lite"/>
    </source>
</evidence>
<evidence type="ECO:0000256" key="3">
    <source>
        <dbReference type="ARBA" id="ARBA00022989"/>
    </source>
</evidence>
<evidence type="ECO:0000256" key="2">
    <source>
        <dbReference type="ARBA" id="ARBA00022692"/>
    </source>
</evidence>
<reference evidence="7 8" key="1">
    <citation type="submission" date="2021-03" db="EMBL/GenBank/DDBJ databases">
        <authorList>
            <person name="King G.J."/>
            <person name="Bancroft I."/>
            <person name="Baten A."/>
            <person name="Bloomfield J."/>
            <person name="Borpatragohain P."/>
            <person name="He Z."/>
            <person name="Irish N."/>
            <person name="Irwin J."/>
            <person name="Liu K."/>
            <person name="Mauleon R.P."/>
            <person name="Moore J."/>
            <person name="Morris R."/>
            <person name="Ostergaard L."/>
            <person name="Wang B."/>
            <person name="Wells R."/>
        </authorList>
    </citation>
    <scope>NUCLEOTIDE SEQUENCE [LARGE SCALE GENOMIC DNA]</scope>
    <source>
        <strain evidence="7">R-o-18</strain>
        <tissue evidence="7">Leaf</tissue>
    </source>
</reference>
<evidence type="ECO:0000256" key="6">
    <source>
        <dbReference type="SAM" id="Phobius"/>
    </source>
</evidence>
<dbReference type="PANTHER" id="PTHR14154">
    <property type="entry name" value="UPF0041 BRAIN PROTEIN 44-RELATED"/>
    <property type="match status" value="1"/>
</dbReference>
<sequence>MAMASFNMQSVFAGGLTTCKINTNKLCFAGNFHNLKRNCPVGVRCMAEGEPMKDESAPSTSASQPLPKSSSPPPPPTKPKVSTKFSDLLAFSGPAPERINGRLAMVGFVAALAVELSKGENVLAQISDGGVSWFLGTAAILTLASLVPLFKGITAESKSKGFMTSDAELWNGRFAMLGLVALAFTEFVKGGTLVSTKFSDLLAFSGPAPERINGRLAMVGFVAALAVELSKGENVLAQISDGGVSWFLGTAAILTLASLVPFFKGITAESKSKGFMTSDAELWNGRFAMLGLVALAFTEFVKGGTL</sequence>
<feature type="region of interest" description="Disordered" evidence="5">
    <location>
        <begin position="50"/>
        <end position="81"/>
    </location>
</feature>
<feature type="transmembrane region" description="Helical" evidence="6">
    <location>
        <begin position="174"/>
        <end position="192"/>
    </location>
</feature>